<protein>
    <submittedName>
        <fullName evidence="1">Uncharacterized protein</fullName>
    </submittedName>
</protein>
<evidence type="ECO:0000313" key="1">
    <source>
        <dbReference type="EMBL" id="XBT95406.1"/>
    </source>
</evidence>
<geneLocation type="plasmid" evidence="1">
    <name>unnamed1</name>
</geneLocation>
<name>A0AAU7RYZ2_9HYPH</name>
<dbReference type="EMBL" id="CP157961">
    <property type="protein sequence ID" value="XBT95406.1"/>
    <property type="molecule type" value="Genomic_DNA"/>
</dbReference>
<gene>
    <name evidence="1" type="ORF">ABM479_26070</name>
</gene>
<dbReference type="RefSeq" id="WP_174172941.1">
    <property type="nucleotide sequence ID" value="NZ_CP157961.1"/>
</dbReference>
<keyword evidence="1" id="KW-0614">Plasmid</keyword>
<reference evidence="1" key="1">
    <citation type="submission" date="2024-06" db="EMBL/GenBank/DDBJ databases">
        <authorList>
            <person name="Li T."/>
            <person name="Gao R."/>
        </authorList>
    </citation>
    <scope>NUCLEOTIDE SEQUENCE</scope>
    <source>
        <strain evidence="1">ZPR3</strain>
        <plasmid evidence="1">unnamed1</plasmid>
    </source>
</reference>
<dbReference type="PROSITE" id="PS50890">
    <property type="entry name" value="PUA"/>
    <property type="match status" value="1"/>
</dbReference>
<sequence>MLHQAALMPLLAVRQDIRCDAAALERGRALVTAQEMNEAQHNIALPILAEKGQIDLNERESTS</sequence>
<organism evidence="1">
    <name type="scientific">Rhizobium sp. ZPR3</name>
    <dbReference type="NCBI Taxonomy" id="3158967"/>
    <lineage>
        <taxon>Bacteria</taxon>
        <taxon>Pseudomonadati</taxon>
        <taxon>Pseudomonadota</taxon>
        <taxon>Alphaproteobacteria</taxon>
        <taxon>Hyphomicrobiales</taxon>
        <taxon>Rhizobiaceae</taxon>
        <taxon>Rhizobium/Agrobacterium group</taxon>
        <taxon>Rhizobium</taxon>
    </lineage>
</organism>
<dbReference type="AlphaFoldDB" id="A0AAU7RYZ2"/>
<accession>A0AAU7RYZ2</accession>
<proteinExistence type="predicted"/>